<proteinExistence type="predicted"/>
<dbReference type="InterPro" id="IPR049012">
    <property type="entry name" value="Mutator_transp_dom"/>
</dbReference>
<evidence type="ECO:0000313" key="3">
    <source>
        <dbReference type="EMBL" id="KAK3742324.1"/>
    </source>
</evidence>
<dbReference type="Proteomes" id="UP001283361">
    <property type="component" value="Unassembled WGS sequence"/>
</dbReference>
<sequence length="594" mass="65567">MSRKRKQQLALALTLVGNGNGVPPLPESALPEEEPPVPVEEPQLEPCESLEEMIPVQTASKRKLSMFAGEGSSTNDEECLIVDFSLLKHLIAPLACPLCQHSSLQIEKRKSQNLGFVQKLTVLCTSCKEDVSSSMSSGLLEDRSYDMNRRAVAASLVTGMGPTGLSKFCEAPSCLNTGIVLNKASQKVREVYKAEDGVVDIDVSCHGSWQTRGHKSKLGLGCVIESRLGLVVDFHTMSQYCYTCSTTGEKLKKQDLRNNTKRYEEWYQQHQPVCHQNHQGSAGAMEQKGALELCSRSVDNKMQYRSVRSVLSDGDANTIKAIHTLNPYPGLTAEKRECVNHVAKRVGKGFRTTVDDAKKKGITLGGKGEGQLTEKKMTRLQKYYRKAVLSHSDVPSMKQAIWATIEHCSSTDDDPKHSHCPTGVKSHCFYQRAIAKGEPPSSHKENLSTYLNDKVVAAIKPLYERLTDGDLLRGCLLGKTQNVNESLHSVIWTKCPKHVFIRKERFDIGVSLAVAEFNMGSCGTRLSIDTIGLSQGKTATELGKRRDITRVRLAEKASSDTAKRRRTIIRNAMAAEEQRLESEEGGPQYVPGGF</sequence>
<dbReference type="EMBL" id="JAWDGP010006364">
    <property type="protein sequence ID" value="KAK3742324.1"/>
    <property type="molecule type" value="Genomic_DNA"/>
</dbReference>
<name>A0AAE0YEU6_9GAST</name>
<protein>
    <recommendedName>
        <fullName evidence="2">Mutator-like transposase domain-containing protein</fullName>
    </recommendedName>
</protein>
<gene>
    <name evidence="3" type="ORF">RRG08_028236</name>
</gene>
<feature type="region of interest" description="Disordered" evidence="1">
    <location>
        <begin position="17"/>
        <end position="42"/>
    </location>
</feature>
<feature type="domain" description="Mutator-like transposase" evidence="2">
    <location>
        <begin position="188"/>
        <end position="428"/>
    </location>
</feature>
<evidence type="ECO:0000259" key="2">
    <source>
        <dbReference type="Pfam" id="PF20700"/>
    </source>
</evidence>
<evidence type="ECO:0000256" key="1">
    <source>
        <dbReference type="SAM" id="MobiDB-lite"/>
    </source>
</evidence>
<comment type="caution">
    <text evidence="3">The sequence shown here is derived from an EMBL/GenBank/DDBJ whole genome shotgun (WGS) entry which is preliminary data.</text>
</comment>
<reference evidence="3" key="1">
    <citation type="journal article" date="2023" name="G3 (Bethesda)">
        <title>A reference genome for the long-term kleptoplast-retaining sea slug Elysia crispata morphotype clarki.</title>
        <authorList>
            <person name="Eastman K.E."/>
            <person name="Pendleton A.L."/>
            <person name="Shaikh M.A."/>
            <person name="Suttiyut T."/>
            <person name="Ogas R."/>
            <person name="Tomko P."/>
            <person name="Gavelis G."/>
            <person name="Widhalm J.R."/>
            <person name="Wisecaver J.H."/>
        </authorList>
    </citation>
    <scope>NUCLEOTIDE SEQUENCE</scope>
    <source>
        <strain evidence="3">ECLA1</strain>
    </source>
</reference>
<dbReference type="PANTHER" id="PTHR33309:SF3">
    <property type="entry name" value="CCHC-TYPE DOMAIN-CONTAINING PROTEIN"/>
    <property type="match status" value="1"/>
</dbReference>
<feature type="domain" description="Mutator-like transposase" evidence="2">
    <location>
        <begin position="79"/>
        <end position="170"/>
    </location>
</feature>
<organism evidence="3 4">
    <name type="scientific">Elysia crispata</name>
    <name type="common">lettuce slug</name>
    <dbReference type="NCBI Taxonomy" id="231223"/>
    <lineage>
        <taxon>Eukaryota</taxon>
        <taxon>Metazoa</taxon>
        <taxon>Spiralia</taxon>
        <taxon>Lophotrochozoa</taxon>
        <taxon>Mollusca</taxon>
        <taxon>Gastropoda</taxon>
        <taxon>Heterobranchia</taxon>
        <taxon>Euthyneura</taxon>
        <taxon>Panpulmonata</taxon>
        <taxon>Sacoglossa</taxon>
        <taxon>Placobranchoidea</taxon>
        <taxon>Plakobranchidae</taxon>
        <taxon>Elysia</taxon>
    </lineage>
</organism>
<dbReference type="AlphaFoldDB" id="A0AAE0YEU6"/>
<evidence type="ECO:0000313" key="4">
    <source>
        <dbReference type="Proteomes" id="UP001283361"/>
    </source>
</evidence>
<dbReference type="Pfam" id="PF20700">
    <property type="entry name" value="Mutator"/>
    <property type="match status" value="2"/>
</dbReference>
<accession>A0AAE0YEU6</accession>
<keyword evidence="4" id="KW-1185">Reference proteome</keyword>
<dbReference type="PANTHER" id="PTHR33309">
    <property type="entry name" value="KERATIN, ULTRA HIGH-SULFUR MATRIX PROTEIN-LIKE"/>
    <property type="match status" value="1"/>
</dbReference>